<keyword evidence="1" id="KW-0732">Signal</keyword>
<dbReference type="NCBIfam" id="TIGR01409">
    <property type="entry name" value="TAT_signal_seq"/>
    <property type="match status" value="1"/>
</dbReference>
<gene>
    <name evidence="4" type="ORF">GL58_19455</name>
    <name evidence="3" type="ORF">P353_09485</name>
</gene>
<dbReference type="InterPro" id="IPR006311">
    <property type="entry name" value="TAT_signal"/>
</dbReference>
<organism evidence="3 5">
    <name type="scientific">Comamonas testosteroni</name>
    <name type="common">Pseudomonas testosteroni</name>
    <dbReference type="NCBI Taxonomy" id="285"/>
    <lineage>
        <taxon>Bacteria</taxon>
        <taxon>Pseudomonadati</taxon>
        <taxon>Pseudomonadota</taxon>
        <taxon>Betaproteobacteria</taxon>
        <taxon>Burkholderiales</taxon>
        <taxon>Comamonadaceae</taxon>
        <taxon>Comamonas</taxon>
    </lineage>
</organism>
<evidence type="ECO:0000313" key="5">
    <source>
        <dbReference type="Proteomes" id="UP000029553"/>
    </source>
</evidence>
<dbReference type="Pfam" id="PF13501">
    <property type="entry name" value="SoxY"/>
    <property type="match status" value="1"/>
</dbReference>
<sequence length="151" mass="15462">MKRRDALKNSAAVLGMLVAAGLLPQAAQAAYNKTAFDAKTVADVLKAMGAAAPAESKDVTLTAPDIAENGAVVPLGAATSLPNVKQMLVLVEKNPNTLVAAFTVNEALEANFLTRAKLGQSSDVYAVAITNDGKAFYAKKEVKVTLGGCGG</sequence>
<reference evidence="6" key="2">
    <citation type="submission" date="2014-06" db="EMBL/GenBank/DDBJ databases">
        <title>Draft genome sequence of C. testosteroni WDL7.</title>
        <authorList>
            <person name="Wu Y."/>
            <person name="Seshan H."/>
            <person name="Arumugam K."/>
        </authorList>
    </citation>
    <scope>NUCLEOTIDE SEQUENCE [LARGE SCALE GENOMIC DNA]</scope>
    <source>
        <strain evidence="6">WDL7</strain>
    </source>
</reference>
<dbReference type="InterPro" id="IPR019546">
    <property type="entry name" value="TAT_signal_bac_arc"/>
</dbReference>
<dbReference type="NCBIfam" id="TIGR04488">
    <property type="entry name" value="SoxY_true_GGCGG"/>
    <property type="match status" value="1"/>
</dbReference>
<evidence type="ECO:0000259" key="2">
    <source>
        <dbReference type="Pfam" id="PF13501"/>
    </source>
</evidence>
<evidence type="ECO:0000313" key="3">
    <source>
        <dbReference type="EMBL" id="KGH30701.1"/>
    </source>
</evidence>
<comment type="caution">
    <text evidence="3">The sequence shown here is derived from an EMBL/GenBank/DDBJ whole genome shotgun (WGS) entry which is preliminary data.</text>
</comment>
<dbReference type="Proteomes" id="UP000037442">
    <property type="component" value="Unassembled WGS sequence"/>
</dbReference>
<dbReference type="PROSITE" id="PS51318">
    <property type="entry name" value="TAT"/>
    <property type="match status" value="1"/>
</dbReference>
<dbReference type="InterPro" id="IPR016568">
    <property type="entry name" value="Sulphur_oxidation_SoxY"/>
</dbReference>
<reference evidence="4" key="3">
    <citation type="submission" date="2014-06" db="EMBL/GenBank/DDBJ databases">
        <title>Three species of the Botryosphaeriales overlap on five unrelated trees in China, with a novel species.</title>
        <authorList>
            <person name="Tian C."/>
            <person name="Fan X."/>
        </authorList>
    </citation>
    <scope>NUCLEOTIDE SEQUENCE</scope>
    <source>
        <strain evidence="4">WDL7</strain>
    </source>
</reference>
<name>A0A096FK10_COMTE</name>
<evidence type="ECO:0000313" key="6">
    <source>
        <dbReference type="Proteomes" id="UP000037442"/>
    </source>
</evidence>
<reference evidence="3 5" key="1">
    <citation type="submission" date="2013-09" db="EMBL/GenBank/DDBJ databases">
        <title>High correlation between genotypes and phenotypes of environmental bacteria Comamonas testosteroni strains.</title>
        <authorList>
            <person name="Liu L."/>
            <person name="Zhu W."/>
            <person name="Xia X."/>
            <person name="Xu B."/>
            <person name="Luo M."/>
            <person name="Wang G."/>
        </authorList>
    </citation>
    <scope>NUCLEOTIDE SEQUENCE [LARGE SCALE GENOMIC DNA]</scope>
    <source>
        <strain evidence="3 5">JL40</strain>
    </source>
</reference>
<feature type="chain" id="PRO_5010409059" evidence="1">
    <location>
        <begin position="30"/>
        <end position="151"/>
    </location>
</feature>
<evidence type="ECO:0000256" key="1">
    <source>
        <dbReference type="SAM" id="SignalP"/>
    </source>
</evidence>
<dbReference type="InterPro" id="IPR038162">
    <property type="entry name" value="SoxY_sf"/>
</dbReference>
<dbReference type="PATRIC" id="fig|285.49.peg.4024"/>
<evidence type="ECO:0000313" key="4">
    <source>
        <dbReference type="EMBL" id="KOC30533.1"/>
    </source>
</evidence>
<feature type="signal peptide" evidence="1">
    <location>
        <begin position="1"/>
        <end position="29"/>
    </location>
</feature>
<dbReference type="RefSeq" id="WP_003053937.1">
    <property type="nucleotide sequence ID" value="NZ_AWOR01000042.1"/>
</dbReference>
<accession>A0A096FK10</accession>
<dbReference type="Proteomes" id="UP000029553">
    <property type="component" value="Unassembled WGS sequence"/>
</dbReference>
<dbReference type="PIRSF" id="PIRSF010312">
    <property type="entry name" value="Sulphur_oxidation_SoxY"/>
    <property type="match status" value="1"/>
</dbReference>
<dbReference type="EMBL" id="JNVD01000004">
    <property type="protein sequence ID" value="KOC30533.1"/>
    <property type="molecule type" value="Genomic_DNA"/>
</dbReference>
<dbReference type="Gene3D" id="2.60.40.2470">
    <property type="entry name" value="SoxY domain"/>
    <property type="match status" value="1"/>
</dbReference>
<feature type="domain" description="Ig-like SoxY" evidence="2">
    <location>
        <begin position="47"/>
        <end position="149"/>
    </location>
</feature>
<dbReference type="InterPro" id="IPR032711">
    <property type="entry name" value="SoxY"/>
</dbReference>
<dbReference type="EMBL" id="AWOR01000042">
    <property type="protein sequence ID" value="KGH30701.1"/>
    <property type="molecule type" value="Genomic_DNA"/>
</dbReference>
<proteinExistence type="predicted"/>
<protein>
    <submittedName>
        <fullName evidence="3">Sulfur oxidation protein SoxY</fullName>
    </submittedName>
    <submittedName>
        <fullName evidence="4">Twin-arginine translocation pathway signal</fullName>
    </submittedName>
</protein>
<dbReference type="AlphaFoldDB" id="A0A096FK10"/>